<dbReference type="Gene3D" id="3.90.550.10">
    <property type="entry name" value="Spore Coat Polysaccharide Biosynthesis Protein SpsA, Chain A"/>
    <property type="match status" value="1"/>
</dbReference>
<proteinExistence type="predicted"/>
<accession>A0ABU3HC26</accession>
<dbReference type="InterPro" id="IPR013320">
    <property type="entry name" value="ConA-like_dom_sf"/>
</dbReference>
<keyword evidence="1" id="KW-0808">Transferase</keyword>
<dbReference type="Proteomes" id="UP001248709">
    <property type="component" value="Unassembled WGS sequence"/>
</dbReference>
<dbReference type="Gene3D" id="2.60.120.200">
    <property type="match status" value="1"/>
</dbReference>
<organism evidence="4 5">
    <name type="scientific">Paenibacillus forsythiae</name>
    <dbReference type="NCBI Taxonomy" id="365616"/>
    <lineage>
        <taxon>Bacteria</taxon>
        <taxon>Bacillati</taxon>
        <taxon>Bacillota</taxon>
        <taxon>Bacilli</taxon>
        <taxon>Bacillales</taxon>
        <taxon>Paenibacillaceae</taxon>
        <taxon>Paenibacillus</taxon>
    </lineage>
</organism>
<evidence type="ECO:0000313" key="4">
    <source>
        <dbReference type="EMBL" id="MDT3428367.1"/>
    </source>
</evidence>
<dbReference type="PANTHER" id="PTHR43685:SF2">
    <property type="entry name" value="GLYCOSYLTRANSFERASE 2-LIKE DOMAIN-CONTAINING PROTEIN"/>
    <property type="match status" value="1"/>
</dbReference>
<sequence length="600" mass="68957">MYEQSTLQFDGSEWIKFQRTCDISNTFTYEFWVKAEEEQALDEERNTGADGTGGRAYLVGPDFYPEGSAGCGISVGTNGIAVYEHSVNHLPARLVFAHDFSEWQHVAVVSDNKKLRLYINGARVKEESMASNVERVIPSLGIGGHQYGTFKGQVREFRLWSVARSEEEIGTHIFSALDGDEGGLYFYRDPARGVAVSGGTPRNFAVSVIIPSYNRCPLNYFSLMSLERQQFPLQQMEVVFLDDGSTDHTPSLYYSLYPEFPFIYVQQLKSRGRSRIRNIGSGIATGRTLLFVDAEMICGPDFVMTHVNHHQSGERNIVSGAMRSRRIYTMTDPGYSAQQKSVMSELYSGNPITAPIIEQFMQGDQTPVQLLPFELMFDPDHLNRWSSKNDYFDSILQTYGSKFKLFQYSWLNLITNNLSMTKRFFDEIGGFDEALTGFGWEDWEFGYRAARKGAVFIHDDAVINYHQEHPISPENTFQSRSNYLKFCDKNPQAMEIKLFALTMVPDWVTLSDLNDYLMEYNKIKAIYKDRFKWFHRYLERAIDLLLEQLRQTETITLPIAPSVLRPEEETAVREDVAAIRELDAFPKLLEMFERVSKYYY</sequence>
<comment type="caution">
    <text evidence="4">The sequence shown here is derived from an EMBL/GenBank/DDBJ whole genome shotgun (WGS) entry which is preliminary data.</text>
</comment>
<reference evidence="4 5" key="1">
    <citation type="submission" date="2023-07" db="EMBL/GenBank/DDBJ databases">
        <title>Genomic Encyclopedia of Type Strains, Phase IV (KMG-IV): sequencing the most valuable type-strain genomes for metagenomic binning, comparative biology and taxonomic classification.</title>
        <authorList>
            <person name="Goeker M."/>
        </authorList>
    </citation>
    <scope>NUCLEOTIDE SEQUENCE [LARGE SCALE GENOMIC DNA]</scope>
    <source>
        <strain evidence="4 5">T98</strain>
    </source>
</reference>
<dbReference type="InterPro" id="IPR050834">
    <property type="entry name" value="Glycosyltransf_2"/>
</dbReference>
<name>A0ABU3HC26_9BACL</name>
<dbReference type="Pfam" id="PF13385">
    <property type="entry name" value="Laminin_G_3"/>
    <property type="match status" value="1"/>
</dbReference>
<dbReference type="SUPFAM" id="SSF53448">
    <property type="entry name" value="Nucleotide-diphospho-sugar transferases"/>
    <property type="match status" value="1"/>
</dbReference>
<evidence type="ECO:0000313" key="5">
    <source>
        <dbReference type="Proteomes" id="UP001248709"/>
    </source>
</evidence>
<feature type="domain" description="Glycosyltransferase 2-like" evidence="2">
    <location>
        <begin position="207"/>
        <end position="327"/>
    </location>
</feature>
<dbReference type="SUPFAM" id="SSF49899">
    <property type="entry name" value="Concanavalin A-like lectins/glucanases"/>
    <property type="match status" value="1"/>
</dbReference>
<evidence type="ECO:0000259" key="3">
    <source>
        <dbReference type="Pfam" id="PF02709"/>
    </source>
</evidence>
<gene>
    <name evidence="4" type="ORF">J2Z22_003959</name>
</gene>
<dbReference type="PANTHER" id="PTHR43685">
    <property type="entry name" value="GLYCOSYLTRANSFERASE"/>
    <property type="match status" value="1"/>
</dbReference>
<dbReference type="Pfam" id="PF02709">
    <property type="entry name" value="Glyco_transf_7C"/>
    <property type="match status" value="1"/>
</dbReference>
<dbReference type="Pfam" id="PF00535">
    <property type="entry name" value="Glycos_transf_2"/>
    <property type="match status" value="1"/>
</dbReference>
<evidence type="ECO:0000256" key="1">
    <source>
        <dbReference type="ARBA" id="ARBA00022679"/>
    </source>
</evidence>
<evidence type="ECO:0000259" key="2">
    <source>
        <dbReference type="Pfam" id="PF00535"/>
    </source>
</evidence>
<dbReference type="InterPro" id="IPR001173">
    <property type="entry name" value="Glyco_trans_2-like"/>
</dbReference>
<dbReference type="EMBL" id="JAUSUY010000020">
    <property type="protein sequence ID" value="MDT3428367.1"/>
    <property type="molecule type" value="Genomic_DNA"/>
</dbReference>
<protein>
    <submittedName>
        <fullName evidence="4">Glycosyltransferase involved in cell wall biosynthesis</fullName>
    </submittedName>
</protein>
<dbReference type="RefSeq" id="WP_025701731.1">
    <property type="nucleotide sequence ID" value="NZ_JAUSUY010000020.1"/>
</dbReference>
<dbReference type="InterPro" id="IPR027791">
    <property type="entry name" value="Galactosyl_T_C"/>
</dbReference>
<dbReference type="InterPro" id="IPR029044">
    <property type="entry name" value="Nucleotide-diphossugar_trans"/>
</dbReference>
<feature type="domain" description="Galactosyltransferase C-terminal" evidence="3">
    <location>
        <begin position="406"/>
        <end position="453"/>
    </location>
</feature>
<keyword evidence="5" id="KW-1185">Reference proteome</keyword>